<evidence type="ECO:0000313" key="2">
    <source>
        <dbReference type="Proteomes" id="UP000276776"/>
    </source>
</evidence>
<protein>
    <submittedName>
        <fullName evidence="1 3">Uncharacterized protein</fullName>
    </submittedName>
</protein>
<dbReference type="EMBL" id="UYYF01004523">
    <property type="protein sequence ID" value="VDN05045.1"/>
    <property type="molecule type" value="Genomic_DNA"/>
</dbReference>
<gene>
    <name evidence="1" type="ORF">TCLT_LOCUS7574</name>
</gene>
<evidence type="ECO:0000313" key="1">
    <source>
        <dbReference type="EMBL" id="VDN05045.1"/>
    </source>
</evidence>
<reference evidence="1 2" key="2">
    <citation type="submission" date="2018-11" db="EMBL/GenBank/DDBJ databases">
        <authorList>
            <consortium name="Pathogen Informatics"/>
        </authorList>
    </citation>
    <scope>NUCLEOTIDE SEQUENCE [LARGE SCALE GENOMIC DNA]</scope>
</reference>
<dbReference type="AlphaFoldDB" id="A0A0N5D3R9"/>
<dbReference type="Proteomes" id="UP000276776">
    <property type="component" value="Unassembled WGS sequence"/>
</dbReference>
<sequence>MRETQYSEAALPKHAAMRLVYNCNQSLSVRYSRRLLVYEKTRMTNDGEKAYVEKDCYRESSEKSQCDSWNVF</sequence>
<dbReference type="WBParaSite" id="TCLT_0000758501-mRNA-1">
    <property type="protein sequence ID" value="TCLT_0000758501-mRNA-1"/>
    <property type="gene ID" value="TCLT_0000758501"/>
</dbReference>
<proteinExistence type="predicted"/>
<organism evidence="3">
    <name type="scientific">Thelazia callipaeda</name>
    <name type="common">Oriental eyeworm</name>
    <name type="synonym">Parasitic nematode</name>
    <dbReference type="NCBI Taxonomy" id="103827"/>
    <lineage>
        <taxon>Eukaryota</taxon>
        <taxon>Metazoa</taxon>
        <taxon>Ecdysozoa</taxon>
        <taxon>Nematoda</taxon>
        <taxon>Chromadorea</taxon>
        <taxon>Rhabditida</taxon>
        <taxon>Spirurina</taxon>
        <taxon>Spiruromorpha</taxon>
        <taxon>Thelazioidea</taxon>
        <taxon>Thelaziidae</taxon>
        <taxon>Thelazia</taxon>
    </lineage>
</organism>
<dbReference type="STRING" id="103827.A0A0N5D3R9"/>
<accession>A0A0N5D3R9</accession>
<name>A0A0N5D3R9_THECL</name>
<dbReference type="OrthoDB" id="296065at2759"/>
<evidence type="ECO:0000313" key="3">
    <source>
        <dbReference type="WBParaSite" id="TCLT_0000758501-mRNA-1"/>
    </source>
</evidence>
<keyword evidence="2" id="KW-1185">Reference proteome</keyword>
<reference evidence="3" key="1">
    <citation type="submission" date="2017-02" db="UniProtKB">
        <authorList>
            <consortium name="WormBaseParasite"/>
        </authorList>
    </citation>
    <scope>IDENTIFICATION</scope>
</reference>